<gene>
    <name evidence="2" type="ORF">K452DRAFT_34684</name>
</gene>
<feature type="compositionally biased region" description="Low complexity" evidence="1">
    <location>
        <begin position="145"/>
        <end position="165"/>
    </location>
</feature>
<keyword evidence="3" id="KW-1185">Reference proteome</keyword>
<dbReference type="RefSeq" id="XP_033397571.1">
    <property type="nucleotide sequence ID" value="XM_033545481.1"/>
</dbReference>
<name>A0A6A6BCB6_9PEZI</name>
<sequence length="221" mass="22515">MPCPCHQPGRRRCARCQTLHGVGCAPGQEVPAPVPAYPAMFPEEELVLRESAAGGSSRPGRHVAVAVAVAVSRTRAKSSEDVDVAENSSTTTTTTTNAPTIYTPSSSSAAAAAPSSSGYATCAGSNSSNSGKSPRGGAAPPPAVAPHAVAQRTTTTSPAPATMTAFETALAARDAPSSPSPHHSSHLRAGPCPWSPELRYNAARGREACARVGAWYADEGR</sequence>
<protein>
    <submittedName>
        <fullName evidence="2">Uncharacterized protein</fullName>
    </submittedName>
</protein>
<evidence type="ECO:0000313" key="3">
    <source>
        <dbReference type="Proteomes" id="UP000799438"/>
    </source>
</evidence>
<dbReference type="GeneID" id="54302989"/>
<organism evidence="2 3">
    <name type="scientific">Aplosporella prunicola CBS 121167</name>
    <dbReference type="NCBI Taxonomy" id="1176127"/>
    <lineage>
        <taxon>Eukaryota</taxon>
        <taxon>Fungi</taxon>
        <taxon>Dikarya</taxon>
        <taxon>Ascomycota</taxon>
        <taxon>Pezizomycotina</taxon>
        <taxon>Dothideomycetes</taxon>
        <taxon>Dothideomycetes incertae sedis</taxon>
        <taxon>Botryosphaeriales</taxon>
        <taxon>Aplosporellaceae</taxon>
        <taxon>Aplosporella</taxon>
    </lineage>
</organism>
<dbReference type="EMBL" id="ML995486">
    <property type="protein sequence ID" value="KAF2141859.1"/>
    <property type="molecule type" value="Genomic_DNA"/>
</dbReference>
<feature type="compositionally biased region" description="Polar residues" evidence="1">
    <location>
        <begin position="123"/>
        <end position="132"/>
    </location>
</feature>
<proteinExistence type="predicted"/>
<feature type="region of interest" description="Disordered" evidence="1">
    <location>
        <begin position="76"/>
        <end position="193"/>
    </location>
</feature>
<evidence type="ECO:0000313" key="2">
    <source>
        <dbReference type="EMBL" id="KAF2141859.1"/>
    </source>
</evidence>
<reference evidence="2" key="1">
    <citation type="journal article" date="2020" name="Stud. Mycol.">
        <title>101 Dothideomycetes genomes: a test case for predicting lifestyles and emergence of pathogens.</title>
        <authorList>
            <person name="Haridas S."/>
            <person name="Albert R."/>
            <person name="Binder M."/>
            <person name="Bloem J."/>
            <person name="Labutti K."/>
            <person name="Salamov A."/>
            <person name="Andreopoulos B."/>
            <person name="Baker S."/>
            <person name="Barry K."/>
            <person name="Bills G."/>
            <person name="Bluhm B."/>
            <person name="Cannon C."/>
            <person name="Castanera R."/>
            <person name="Culley D."/>
            <person name="Daum C."/>
            <person name="Ezra D."/>
            <person name="Gonzalez J."/>
            <person name="Henrissat B."/>
            <person name="Kuo A."/>
            <person name="Liang C."/>
            <person name="Lipzen A."/>
            <person name="Lutzoni F."/>
            <person name="Magnuson J."/>
            <person name="Mondo S."/>
            <person name="Nolan M."/>
            <person name="Ohm R."/>
            <person name="Pangilinan J."/>
            <person name="Park H.-J."/>
            <person name="Ramirez L."/>
            <person name="Alfaro M."/>
            <person name="Sun H."/>
            <person name="Tritt A."/>
            <person name="Yoshinaga Y."/>
            <person name="Zwiers L.-H."/>
            <person name="Turgeon B."/>
            <person name="Goodwin S."/>
            <person name="Spatafora J."/>
            <person name="Crous P."/>
            <person name="Grigoriev I."/>
        </authorList>
    </citation>
    <scope>NUCLEOTIDE SEQUENCE</scope>
    <source>
        <strain evidence="2">CBS 121167</strain>
    </source>
</reference>
<dbReference type="Proteomes" id="UP000799438">
    <property type="component" value="Unassembled WGS sequence"/>
</dbReference>
<evidence type="ECO:0000256" key="1">
    <source>
        <dbReference type="SAM" id="MobiDB-lite"/>
    </source>
</evidence>
<dbReference type="AlphaFoldDB" id="A0A6A6BCB6"/>
<feature type="compositionally biased region" description="Low complexity" evidence="1">
    <location>
        <begin position="104"/>
        <end position="117"/>
    </location>
</feature>
<accession>A0A6A6BCB6</accession>